<gene>
    <name evidence="1" type="ORF">LACBIDRAFT_334766</name>
</gene>
<protein>
    <submittedName>
        <fullName evidence="1">Predicted protein</fullName>
    </submittedName>
</protein>
<keyword evidence="2" id="KW-1185">Reference proteome</keyword>
<proteinExistence type="predicted"/>
<reference evidence="1 2" key="1">
    <citation type="journal article" date="2008" name="Nature">
        <title>The genome of Laccaria bicolor provides insights into mycorrhizal symbiosis.</title>
        <authorList>
            <person name="Martin F."/>
            <person name="Aerts A."/>
            <person name="Ahren D."/>
            <person name="Brun A."/>
            <person name="Danchin E.G.J."/>
            <person name="Duchaussoy F."/>
            <person name="Gibon J."/>
            <person name="Kohler A."/>
            <person name="Lindquist E."/>
            <person name="Pereda V."/>
            <person name="Salamov A."/>
            <person name="Shapiro H.J."/>
            <person name="Wuyts J."/>
            <person name="Blaudez D."/>
            <person name="Buee M."/>
            <person name="Brokstein P."/>
            <person name="Canbaeck B."/>
            <person name="Cohen D."/>
            <person name="Courty P.E."/>
            <person name="Coutinho P.M."/>
            <person name="Delaruelle C."/>
            <person name="Detter J.C."/>
            <person name="Deveau A."/>
            <person name="DiFazio S."/>
            <person name="Duplessis S."/>
            <person name="Fraissinet-Tachet L."/>
            <person name="Lucic E."/>
            <person name="Frey-Klett P."/>
            <person name="Fourrey C."/>
            <person name="Feussner I."/>
            <person name="Gay G."/>
            <person name="Grimwood J."/>
            <person name="Hoegger P.J."/>
            <person name="Jain P."/>
            <person name="Kilaru S."/>
            <person name="Labbe J."/>
            <person name="Lin Y.C."/>
            <person name="Legue V."/>
            <person name="Le Tacon F."/>
            <person name="Marmeisse R."/>
            <person name="Melayah D."/>
            <person name="Montanini B."/>
            <person name="Muratet M."/>
            <person name="Nehls U."/>
            <person name="Niculita-Hirzel H."/>
            <person name="Oudot-Le Secq M.P."/>
            <person name="Peter M."/>
            <person name="Quesneville H."/>
            <person name="Rajashekar B."/>
            <person name="Reich M."/>
            <person name="Rouhier N."/>
            <person name="Schmutz J."/>
            <person name="Yin T."/>
            <person name="Chalot M."/>
            <person name="Henrissat B."/>
            <person name="Kuees U."/>
            <person name="Lucas S."/>
            <person name="Van de Peer Y."/>
            <person name="Podila G.K."/>
            <person name="Polle A."/>
            <person name="Pukkila P.J."/>
            <person name="Richardson P.M."/>
            <person name="Rouze P."/>
            <person name="Sanders I.R."/>
            <person name="Stajich J.E."/>
            <person name="Tunlid A."/>
            <person name="Tuskan G."/>
            <person name="Grigoriev I.V."/>
        </authorList>
    </citation>
    <scope>NUCLEOTIDE SEQUENCE [LARGE SCALE GENOMIC DNA]</scope>
    <source>
        <strain evidence="2">S238N-H82 / ATCC MYA-4686</strain>
    </source>
</reference>
<dbReference type="AlphaFoldDB" id="B0E084"/>
<sequence length="104" mass="11805">MQDSINGEVRTLKDRLSGRLAYPIPIQMIGAEEIICKSIRKLVASGGSNLSCPKEDTLIKARQTHDATNVNDFVNFFVFFEVQSPVCHDKGQIRVKHYMNHWVT</sequence>
<evidence type="ECO:0000313" key="1">
    <source>
        <dbReference type="EMBL" id="EDQ99740.1"/>
    </source>
</evidence>
<dbReference type="HOGENOM" id="CLU_2250617_0_0_1"/>
<accession>B0E084</accession>
<dbReference type="KEGG" id="lbc:LACBIDRAFT_334766"/>
<evidence type="ECO:0000313" key="2">
    <source>
        <dbReference type="Proteomes" id="UP000001194"/>
    </source>
</evidence>
<organism evidence="2">
    <name type="scientific">Laccaria bicolor (strain S238N-H82 / ATCC MYA-4686)</name>
    <name type="common">Bicoloured deceiver</name>
    <name type="synonym">Laccaria laccata var. bicolor</name>
    <dbReference type="NCBI Taxonomy" id="486041"/>
    <lineage>
        <taxon>Eukaryota</taxon>
        <taxon>Fungi</taxon>
        <taxon>Dikarya</taxon>
        <taxon>Basidiomycota</taxon>
        <taxon>Agaricomycotina</taxon>
        <taxon>Agaricomycetes</taxon>
        <taxon>Agaricomycetidae</taxon>
        <taxon>Agaricales</taxon>
        <taxon>Agaricineae</taxon>
        <taxon>Hydnangiaceae</taxon>
        <taxon>Laccaria</taxon>
    </lineage>
</organism>
<dbReference type="RefSeq" id="XP_001889576.1">
    <property type="nucleotide sequence ID" value="XM_001889541.1"/>
</dbReference>
<name>B0E084_LACBS</name>
<dbReference type="EMBL" id="DS547159">
    <property type="protein sequence ID" value="EDQ99740.1"/>
    <property type="molecule type" value="Genomic_DNA"/>
</dbReference>
<dbReference type="GeneID" id="6085257"/>
<dbReference type="InParanoid" id="B0E084"/>
<dbReference type="Proteomes" id="UP000001194">
    <property type="component" value="Unassembled WGS sequence"/>
</dbReference>